<dbReference type="EMBL" id="BMAT01008864">
    <property type="protein sequence ID" value="GFR93986.1"/>
    <property type="molecule type" value="Genomic_DNA"/>
</dbReference>
<protein>
    <submittedName>
        <fullName evidence="1">Uncharacterized protein</fullName>
    </submittedName>
</protein>
<organism evidence="1 2">
    <name type="scientific">Elysia marginata</name>
    <dbReference type="NCBI Taxonomy" id="1093978"/>
    <lineage>
        <taxon>Eukaryota</taxon>
        <taxon>Metazoa</taxon>
        <taxon>Spiralia</taxon>
        <taxon>Lophotrochozoa</taxon>
        <taxon>Mollusca</taxon>
        <taxon>Gastropoda</taxon>
        <taxon>Heterobranchia</taxon>
        <taxon>Euthyneura</taxon>
        <taxon>Panpulmonata</taxon>
        <taxon>Sacoglossa</taxon>
        <taxon>Placobranchoidea</taxon>
        <taxon>Plakobranchidae</taxon>
        <taxon>Elysia</taxon>
    </lineage>
</organism>
<evidence type="ECO:0000313" key="1">
    <source>
        <dbReference type="EMBL" id="GFR93986.1"/>
    </source>
</evidence>
<comment type="caution">
    <text evidence="1">The sequence shown here is derived from an EMBL/GenBank/DDBJ whole genome shotgun (WGS) entry which is preliminary data.</text>
</comment>
<evidence type="ECO:0000313" key="2">
    <source>
        <dbReference type="Proteomes" id="UP000762676"/>
    </source>
</evidence>
<keyword evidence="2" id="KW-1185">Reference proteome</keyword>
<proteinExistence type="predicted"/>
<name>A0AAV4H8G2_9GAST</name>
<accession>A0AAV4H8G2</accession>
<dbReference type="Proteomes" id="UP000762676">
    <property type="component" value="Unassembled WGS sequence"/>
</dbReference>
<gene>
    <name evidence="1" type="ORF">ElyMa_004391500</name>
</gene>
<reference evidence="1 2" key="1">
    <citation type="journal article" date="2021" name="Elife">
        <title>Chloroplast acquisition without the gene transfer in kleptoplastic sea slugs, Plakobranchus ocellatus.</title>
        <authorList>
            <person name="Maeda T."/>
            <person name="Takahashi S."/>
            <person name="Yoshida T."/>
            <person name="Shimamura S."/>
            <person name="Takaki Y."/>
            <person name="Nagai Y."/>
            <person name="Toyoda A."/>
            <person name="Suzuki Y."/>
            <person name="Arimoto A."/>
            <person name="Ishii H."/>
            <person name="Satoh N."/>
            <person name="Nishiyama T."/>
            <person name="Hasebe M."/>
            <person name="Maruyama T."/>
            <person name="Minagawa J."/>
            <person name="Obokata J."/>
            <person name="Shigenobu S."/>
        </authorList>
    </citation>
    <scope>NUCLEOTIDE SEQUENCE [LARGE SCALE GENOMIC DNA]</scope>
</reference>
<sequence length="125" mass="14649">MSIITQYKKERRPADSEDPSIADKLNEFYAWFDRENTSTPVKHPCDYYDPTFSRHRAENKALSDKARYEQGCRAYNIKPHLLKTCSLATSWHQSSPVFSIGISLHEAYRCVSNHQQSYQCRRNTE</sequence>
<dbReference type="AlphaFoldDB" id="A0AAV4H8G2"/>